<dbReference type="NCBIfam" id="TIGR00084">
    <property type="entry name" value="ruvA"/>
    <property type="match status" value="1"/>
</dbReference>
<comment type="similarity">
    <text evidence="6">Belongs to the RuvA family.</text>
</comment>
<dbReference type="RefSeq" id="WP_160953537.1">
    <property type="nucleotide sequence ID" value="NZ_WWEQ01000036.1"/>
</dbReference>
<dbReference type="GO" id="GO:0006310">
    <property type="term" value="P:DNA recombination"/>
    <property type="evidence" value="ECO:0007669"/>
    <property type="project" value="UniProtKB-UniRule"/>
</dbReference>
<evidence type="ECO:0000256" key="4">
    <source>
        <dbReference type="ARBA" id="ARBA00023172"/>
    </source>
</evidence>
<dbReference type="Pfam" id="PF14520">
    <property type="entry name" value="HHH_5"/>
    <property type="match status" value="1"/>
</dbReference>
<keyword evidence="3 6" id="KW-0238">DNA-binding</keyword>
<dbReference type="SUPFAM" id="SSF46929">
    <property type="entry name" value="DNA helicase RuvA subunit, C-terminal domain"/>
    <property type="match status" value="1"/>
</dbReference>
<evidence type="ECO:0000259" key="7">
    <source>
        <dbReference type="SMART" id="SM00278"/>
    </source>
</evidence>
<keyword evidence="2 6" id="KW-0227">DNA damage</keyword>
<dbReference type="AlphaFoldDB" id="A0A6N9H9A6"/>
<comment type="caution">
    <text evidence="6">Lacks conserved residue(s) required for the propagation of feature annotation.</text>
</comment>
<dbReference type="InterPro" id="IPR013849">
    <property type="entry name" value="DNA_helicase_Holl-junc_RuvA_I"/>
</dbReference>
<keyword evidence="9" id="KW-1185">Reference proteome</keyword>
<comment type="subcellular location">
    <subcellularLocation>
        <location evidence="6">Cytoplasm</location>
    </subcellularLocation>
</comment>
<dbReference type="Gene3D" id="1.10.150.20">
    <property type="entry name" value="5' to 3' exonuclease, C-terminal subdomain"/>
    <property type="match status" value="1"/>
</dbReference>
<dbReference type="InterPro" id="IPR011114">
    <property type="entry name" value="RuvA_C"/>
</dbReference>
<dbReference type="Proteomes" id="UP000469215">
    <property type="component" value="Unassembled WGS sequence"/>
</dbReference>
<dbReference type="GO" id="GO:0048476">
    <property type="term" value="C:Holliday junction resolvase complex"/>
    <property type="evidence" value="ECO:0007669"/>
    <property type="project" value="UniProtKB-UniRule"/>
</dbReference>
<dbReference type="GO" id="GO:0005737">
    <property type="term" value="C:cytoplasm"/>
    <property type="evidence" value="ECO:0007669"/>
    <property type="project" value="UniProtKB-SubCell"/>
</dbReference>
<dbReference type="Gene3D" id="2.40.50.140">
    <property type="entry name" value="Nucleic acid-binding proteins"/>
    <property type="match status" value="1"/>
</dbReference>
<dbReference type="InterPro" id="IPR000085">
    <property type="entry name" value="RuvA"/>
</dbReference>
<evidence type="ECO:0000256" key="5">
    <source>
        <dbReference type="ARBA" id="ARBA00023204"/>
    </source>
</evidence>
<name>A0A6N9H9A6_9MICO</name>
<dbReference type="GO" id="GO:0009379">
    <property type="term" value="C:Holliday junction helicase complex"/>
    <property type="evidence" value="ECO:0007669"/>
    <property type="project" value="InterPro"/>
</dbReference>
<dbReference type="GO" id="GO:0009378">
    <property type="term" value="F:four-way junction helicase activity"/>
    <property type="evidence" value="ECO:0007669"/>
    <property type="project" value="InterPro"/>
</dbReference>
<dbReference type="EMBL" id="WWEQ01000036">
    <property type="protein sequence ID" value="MYM20114.1"/>
    <property type="molecule type" value="Genomic_DNA"/>
</dbReference>
<dbReference type="Pfam" id="PF07499">
    <property type="entry name" value="RuvA_C"/>
    <property type="match status" value="1"/>
</dbReference>
<keyword evidence="5 6" id="KW-0234">DNA repair</keyword>
<protein>
    <recommendedName>
        <fullName evidence="6">Holliday junction branch migration complex subunit RuvA</fullName>
    </recommendedName>
</protein>
<accession>A0A6N9H9A6</accession>
<evidence type="ECO:0000256" key="1">
    <source>
        <dbReference type="ARBA" id="ARBA00022490"/>
    </source>
</evidence>
<dbReference type="InterPro" id="IPR010994">
    <property type="entry name" value="RuvA_2-like"/>
</dbReference>
<dbReference type="SUPFAM" id="SSF50249">
    <property type="entry name" value="Nucleic acid-binding proteins"/>
    <property type="match status" value="1"/>
</dbReference>
<organism evidence="8 9">
    <name type="scientific">Brevibacterium rongguiense</name>
    <dbReference type="NCBI Taxonomy" id="2695267"/>
    <lineage>
        <taxon>Bacteria</taxon>
        <taxon>Bacillati</taxon>
        <taxon>Actinomycetota</taxon>
        <taxon>Actinomycetes</taxon>
        <taxon>Micrococcales</taxon>
        <taxon>Brevibacteriaceae</taxon>
        <taxon>Brevibacterium</taxon>
    </lineage>
</organism>
<proteinExistence type="inferred from homology"/>
<dbReference type="SMART" id="SM00278">
    <property type="entry name" value="HhH1"/>
    <property type="match status" value="2"/>
</dbReference>
<dbReference type="InterPro" id="IPR036267">
    <property type="entry name" value="RuvA_C_sf"/>
</dbReference>
<gene>
    <name evidence="6 8" type="primary">ruvA</name>
    <name evidence="8" type="ORF">GSY69_09080</name>
</gene>
<dbReference type="SUPFAM" id="SSF47781">
    <property type="entry name" value="RuvA domain 2-like"/>
    <property type="match status" value="1"/>
</dbReference>
<dbReference type="GO" id="GO:0006281">
    <property type="term" value="P:DNA repair"/>
    <property type="evidence" value="ECO:0007669"/>
    <property type="project" value="UniProtKB-UniRule"/>
</dbReference>
<reference evidence="8 9" key="1">
    <citation type="submission" date="2020-01" db="EMBL/GenBank/DDBJ databases">
        <authorList>
            <person name="Deng T."/>
        </authorList>
    </citation>
    <scope>NUCLEOTIDE SEQUENCE [LARGE SCALE GENOMIC DNA]</scope>
    <source>
        <strain evidence="8 9">5221</strain>
    </source>
</reference>
<dbReference type="InterPro" id="IPR003583">
    <property type="entry name" value="Hlx-hairpin-Hlx_DNA-bd_motif"/>
</dbReference>
<evidence type="ECO:0000256" key="6">
    <source>
        <dbReference type="HAMAP-Rule" id="MF_00031"/>
    </source>
</evidence>
<keyword evidence="4 6" id="KW-0233">DNA recombination</keyword>
<keyword evidence="1 6" id="KW-0963">Cytoplasm</keyword>
<dbReference type="GO" id="GO:0000400">
    <property type="term" value="F:four-way junction DNA binding"/>
    <property type="evidence" value="ECO:0007669"/>
    <property type="project" value="UniProtKB-UniRule"/>
</dbReference>
<dbReference type="GO" id="GO:0005524">
    <property type="term" value="F:ATP binding"/>
    <property type="evidence" value="ECO:0007669"/>
    <property type="project" value="InterPro"/>
</dbReference>
<comment type="caution">
    <text evidence="8">The sequence shown here is derived from an EMBL/GenBank/DDBJ whole genome shotgun (WGS) entry which is preliminary data.</text>
</comment>
<comment type="domain">
    <text evidence="6">Has three domains with a flexible linker between the domains II and III and assumes an 'L' shape. Domain III is highly mobile and contacts RuvB.</text>
</comment>
<dbReference type="Gene3D" id="1.10.8.10">
    <property type="entry name" value="DNA helicase RuvA subunit, C-terminal domain"/>
    <property type="match status" value="1"/>
</dbReference>
<comment type="function">
    <text evidence="6">The RuvA-RuvB-RuvC complex processes Holliday junction (HJ) DNA during genetic recombination and DNA repair, while the RuvA-RuvB complex plays an important role in the rescue of blocked DNA replication forks via replication fork reversal (RFR). RuvA specifically binds to HJ cruciform DNA, conferring on it an open structure. The RuvB hexamer acts as an ATP-dependent pump, pulling dsDNA into and through the RuvAB complex. HJ branch migration allows RuvC to scan DNA until it finds its consensus sequence, where it cleaves and resolves the cruciform DNA.</text>
</comment>
<evidence type="ECO:0000256" key="2">
    <source>
        <dbReference type="ARBA" id="ARBA00022763"/>
    </source>
</evidence>
<feature type="domain" description="Helix-hairpin-helix DNA-binding motif class 1" evidence="7">
    <location>
        <begin position="107"/>
        <end position="126"/>
    </location>
</feature>
<evidence type="ECO:0000256" key="3">
    <source>
        <dbReference type="ARBA" id="ARBA00023125"/>
    </source>
</evidence>
<sequence>MITYLEGVVRAIGPDSLTIVTAGVGREAFVVPALAARARLGAELSIHTFLVVREDSLTLFGFDSADERSVFATLQTISGVGPKLALAVLSVLGPDDLRRAVADADEAALTRVPGIGKKVAARLMLELGSRLDRLPAPGSGTASAPGAAPAVDEVVGALVGLGWKEAAAREAVEATRSAEPSAGVPQLLKATLRALGGQR</sequence>
<evidence type="ECO:0000313" key="8">
    <source>
        <dbReference type="EMBL" id="MYM20114.1"/>
    </source>
</evidence>
<comment type="subunit">
    <text evidence="6">Homotetramer. Forms an RuvA(8)-RuvB(12)-Holliday junction (HJ) complex. HJ DNA is sandwiched between 2 RuvA tetramers; dsDNA enters through RuvA and exits via RuvB. An RuvB hexamer assembles on each DNA strand where it exits the tetramer. Each RuvB hexamer is contacted by two RuvA subunits (via domain III) on 2 adjacent RuvB subunits; this complex drives branch migration. In the full resolvosome a probable DNA-RuvA(4)-RuvB(12)-RuvC(2) complex forms which resolves the HJ.</text>
</comment>
<evidence type="ECO:0000313" key="9">
    <source>
        <dbReference type="Proteomes" id="UP000469215"/>
    </source>
</evidence>
<feature type="region of interest" description="Domain III" evidence="6">
    <location>
        <begin position="150"/>
        <end position="199"/>
    </location>
</feature>
<dbReference type="HAMAP" id="MF_00031">
    <property type="entry name" value="DNA_HJ_migration_RuvA"/>
    <property type="match status" value="1"/>
</dbReference>
<dbReference type="Pfam" id="PF01330">
    <property type="entry name" value="RuvA_N"/>
    <property type="match status" value="1"/>
</dbReference>
<dbReference type="InterPro" id="IPR012340">
    <property type="entry name" value="NA-bd_OB-fold"/>
</dbReference>
<feature type="domain" description="Helix-hairpin-helix DNA-binding motif class 1" evidence="7">
    <location>
        <begin position="72"/>
        <end position="91"/>
    </location>
</feature>